<feature type="transmembrane region" description="Helical" evidence="7">
    <location>
        <begin position="126"/>
        <end position="144"/>
    </location>
</feature>
<keyword evidence="5 7" id="KW-0472">Membrane</keyword>
<dbReference type="KEGG" id="spar:SPRG_05968"/>
<gene>
    <name evidence="10" type="ORF">SPRG_05968</name>
</gene>
<evidence type="ECO:0000313" key="11">
    <source>
        <dbReference type="Proteomes" id="UP000030745"/>
    </source>
</evidence>
<dbReference type="AlphaFoldDB" id="A0A067CSC0"/>
<evidence type="ECO:0000259" key="9">
    <source>
        <dbReference type="Pfam" id="PF13886"/>
    </source>
</evidence>
<dbReference type="STRING" id="695850.A0A067CSC0"/>
<feature type="signal peptide" evidence="8">
    <location>
        <begin position="1"/>
        <end position="23"/>
    </location>
</feature>
<dbReference type="VEuPathDB" id="FungiDB:SPRG_05968"/>
<proteinExistence type="inferred from homology"/>
<sequence>MARQTALLSACLLLALLVPGISAAANITSGNSTFDQNANALFSSASSIAWAPGLVATISLIGGVVVTFFGYKLFRPVMFICGFAVGSVLGYLLAEQIFSGQSYVVTASWIAFLVLGLLVGSIVMNLWVCGVFLVGAAAGVLLAFELNTSIGYKIYPSNPTTSLWILIIVLGLLAGGLAIWLERPMLIVSTSMFGAIAATWGVGYFAGQYPSGAELDAWRTQAADGTFVYDLPKAWWAYLAATALLFGLGVYVQFHKTAAGIVHSNPRRKDAVATSGPPRGQPISHV</sequence>
<name>A0A067CSC0_SAPPC</name>
<accession>A0A067CSC0</accession>
<evidence type="ECO:0000256" key="7">
    <source>
        <dbReference type="SAM" id="Phobius"/>
    </source>
</evidence>
<keyword evidence="8" id="KW-0732">Signal</keyword>
<evidence type="ECO:0000256" key="4">
    <source>
        <dbReference type="ARBA" id="ARBA00022989"/>
    </source>
</evidence>
<protein>
    <recommendedName>
        <fullName evidence="6">Transmembrane protein 198</fullName>
    </recommendedName>
</protein>
<dbReference type="PANTHER" id="PTHR31247:SF5">
    <property type="entry name" value="DUF4203 DOMAIN-CONTAINING PROTEIN"/>
    <property type="match status" value="1"/>
</dbReference>
<feature type="transmembrane region" description="Helical" evidence="7">
    <location>
        <begin position="186"/>
        <end position="206"/>
    </location>
</feature>
<dbReference type="OrthoDB" id="102260at2759"/>
<evidence type="ECO:0000256" key="1">
    <source>
        <dbReference type="ARBA" id="ARBA00004141"/>
    </source>
</evidence>
<dbReference type="GO" id="GO:0005886">
    <property type="term" value="C:plasma membrane"/>
    <property type="evidence" value="ECO:0007669"/>
    <property type="project" value="TreeGrafter"/>
</dbReference>
<feature type="transmembrane region" description="Helical" evidence="7">
    <location>
        <begin position="164"/>
        <end position="181"/>
    </location>
</feature>
<evidence type="ECO:0000256" key="5">
    <source>
        <dbReference type="ARBA" id="ARBA00023136"/>
    </source>
</evidence>
<feature type="domain" description="TM7S3/TM198-like" evidence="9">
    <location>
        <begin position="57"/>
        <end position="254"/>
    </location>
</feature>
<reference evidence="10 11" key="1">
    <citation type="journal article" date="2013" name="PLoS Genet.">
        <title>Distinctive expansion of potential virulence genes in the genome of the oomycete fish pathogen Saprolegnia parasitica.</title>
        <authorList>
            <person name="Jiang R.H."/>
            <person name="de Bruijn I."/>
            <person name="Haas B.J."/>
            <person name="Belmonte R."/>
            <person name="Lobach L."/>
            <person name="Christie J."/>
            <person name="van den Ackerveken G."/>
            <person name="Bottin A."/>
            <person name="Bulone V."/>
            <person name="Diaz-Moreno S.M."/>
            <person name="Dumas B."/>
            <person name="Fan L."/>
            <person name="Gaulin E."/>
            <person name="Govers F."/>
            <person name="Grenville-Briggs L.J."/>
            <person name="Horner N.R."/>
            <person name="Levin J.Z."/>
            <person name="Mammella M."/>
            <person name="Meijer H.J."/>
            <person name="Morris P."/>
            <person name="Nusbaum C."/>
            <person name="Oome S."/>
            <person name="Phillips A.J."/>
            <person name="van Rooyen D."/>
            <person name="Rzeszutek E."/>
            <person name="Saraiva M."/>
            <person name="Secombes C.J."/>
            <person name="Seidl M.F."/>
            <person name="Snel B."/>
            <person name="Stassen J.H."/>
            <person name="Sykes S."/>
            <person name="Tripathy S."/>
            <person name="van den Berg H."/>
            <person name="Vega-Arreguin J.C."/>
            <person name="Wawra S."/>
            <person name="Young S.K."/>
            <person name="Zeng Q."/>
            <person name="Dieguez-Uribeondo J."/>
            <person name="Russ C."/>
            <person name="Tyler B.M."/>
            <person name="van West P."/>
        </authorList>
    </citation>
    <scope>NUCLEOTIDE SEQUENCE [LARGE SCALE GENOMIC DNA]</scope>
    <source>
        <strain evidence="10 11">CBS 223.65</strain>
    </source>
</reference>
<dbReference type="RefSeq" id="XP_012199931.1">
    <property type="nucleotide sequence ID" value="XM_012344541.1"/>
</dbReference>
<comment type="subcellular location">
    <subcellularLocation>
        <location evidence="1">Membrane</location>
        <topology evidence="1">Multi-pass membrane protein</topology>
    </subcellularLocation>
</comment>
<comment type="similarity">
    <text evidence="2">Belongs to the TMEM198 family.</text>
</comment>
<feature type="transmembrane region" description="Helical" evidence="7">
    <location>
        <begin position="235"/>
        <end position="254"/>
    </location>
</feature>
<keyword evidence="11" id="KW-1185">Reference proteome</keyword>
<evidence type="ECO:0000256" key="2">
    <source>
        <dbReference type="ARBA" id="ARBA00006244"/>
    </source>
</evidence>
<dbReference type="InterPro" id="IPR025256">
    <property type="entry name" value="TM7S3/TM198-like_dom"/>
</dbReference>
<dbReference type="Pfam" id="PF13886">
    <property type="entry name" value="TM7S3_TM198"/>
    <property type="match status" value="1"/>
</dbReference>
<dbReference type="EMBL" id="KK583206">
    <property type="protein sequence ID" value="KDO29431.1"/>
    <property type="molecule type" value="Genomic_DNA"/>
</dbReference>
<evidence type="ECO:0000313" key="10">
    <source>
        <dbReference type="EMBL" id="KDO29431.1"/>
    </source>
</evidence>
<feature type="transmembrane region" description="Helical" evidence="7">
    <location>
        <begin position="48"/>
        <end position="70"/>
    </location>
</feature>
<dbReference type="InterPro" id="IPR040236">
    <property type="entry name" value="TMEM198"/>
</dbReference>
<evidence type="ECO:0000256" key="3">
    <source>
        <dbReference type="ARBA" id="ARBA00022692"/>
    </source>
</evidence>
<organism evidence="10 11">
    <name type="scientific">Saprolegnia parasitica (strain CBS 223.65)</name>
    <dbReference type="NCBI Taxonomy" id="695850"/>
    <lineage>
        <taxon>Eukaryota</taxon>
        <taxon>Sar</taxon>
        <taxon>Stramenopiles</taxon>
        <taxon>Oomycota</taxon>
        <taxon>Saprolegniomycetes</taxon>
        <taxon>Saprolegniales</taxon>
        <taxon>Saprolegniaceae</taxon>
        <taxon>Saprolegnia</taxon>
    </lineage>
</organism>
<feature type="transmembrane region" description="Helical" evidence="7">
    <location>
        <begin position="100"/>
        <end position="119"/>
    </location>
</feature>
<feature type="transmembrane region" description="Helical" evidence="7">
    <location>
        <begin position="77"/>
        <end position="94"/>
    </location>
</feature>
<evidence type="ECO:0000256" key="6">
    <source>
        <dbReference type="ARBA" id="ARBA00049737"/>
    </source>
</evidence>
<feature type="chain" id="PRO_5001634836" description="Transmembrane protein 198" evidence="8">
    <location>
        <begin position="24"/>
        <end position="286"/>
    </location>
</feature>
<keyword evidence="4 7" id="KW-1133">Transmembrane helix</keyword>
<dbReference type="GeneID" id="24128339"/>
<keyword evidence="3 7" id="KW-0812">Transmembrane</keyword>
<dbReference type="OMA" id="MPTASWI"/>
<evidence type="ECO:0000256" key="8">
    <source>
        <dbReference type="SAM" id="SignalP"/>
    </source>
</evidence>
<dbReference type="PANTHER" id="PTHR31247">
    <property type="entry name" value="TRANSMEMBRANE PROTEIN 198 FAMILY MEMBER"/>
    <property type="match status" value="1"/>
</dbReference>
<dbReference type="Proteomes" id="UP000030745">
    <property type="component" value="Unassembled WGS sequence"/>
</dbReference>